<protein>
    <submittedName>
        <fullName evidence="1">Uncharacterized protein</fullName>
    </submittedName>
</protein>
<name>A0A074LF51_9BACL</name>
<sequence>MLTEAQRKTFSREWLELIDDAEGLGLSVVWRRGFITNGFLYIVSEEQEIIVWPHGGMIKATWLTDTKSEDFDTTSDDEAISTIRRWLNEAECYKEDPAA</sequence>
<keyword evidence="2" id="KW-1185">Reference proteome</keyword>
<dbReference type="RefSeq" id="WP_038094687.1">
    <property type="nucleotide sequence ID" value="NZ_JMIR01000063.1"/>
</dbReference>
<dbReference type="EMBL" id="JMIR01000063">
    <property type="protein sequence ID" value="KEO80876.1"/>
    <property type="molecule type" value="Genomic_DNA"/>
</dbReference>
<comment type="caution">
    <text evidence="1">The sequence shown here is derived from an EMBL/GenBank/DDBJ whole genome shotgun (WGS) entry which is preliminary data.</text>
</comment>
<dbReference type="Proteomes" id="UP000027931">
    <property type="component" value="Unassembled WGS sequence"/>
</dbReference>
<evidence type="ECO:0000313" key="2">
    <source>
        <dbReference type="Proteomes" id="UP000027931"/>
    </source>
</evidence>
<accession>A0A074LF51</accession>
<gene>
    <name evidence="1" type="ORF">EL26_23970</name>
</gene>
<dbReference type="STRING" id="1157490.EL26_23970"/>
<evidence type="ECO:0000313" key="1">
    <source>
        <dbReference type="EMBL" id="KEO80876.1"/>
    </source>
</evidence>
<reference evidence="1 2" key="1">
    <citation type="journal article" date="2013" name="Int. J. Syst. Evol. Microbiol.">
        <title>Tumebacillus flagellatus sp. nov., an alpha-amylase/pullulanase-producing bacterium isolated from cassava wastewater.</title>
        <authorList>
            <person name="Wang Q."/>
            <person name="Xie N."/>
            <person name="Qin Y."/>
            <person name="Shen N."/>
            <person name="Zhu J."/>
            <person name="Mi H."/>
            <person name="Huang R."/>
        </authorList>
    </citation>
    <scope>NUCLEOTIDE SEQUENCE [LARGE SCALE GENOMIC DNA]</scope>
    <source>
        <strain evidence="1 2">GST4</strain>
    </source>
</reference>
<organism evidence="1 2">
    <name type="scientific">Tumebacillus flagellatus</name>
    <dbReference type="NCBI Taxonomy" id="1157490"/>
    <lineage>
        <taxon>Bacteria</taxon>
        <taxon>Bacillati</taxon>
        <taxon>Bacillota</taxon>
        <taxon>Bacilli</taxon>
        <taxon>Bacillales</taxon>
        <taxon>Alicyclobacillaceae</taxon>
        <taxon>Tumebacillus</taxon>
    </lineage>
</organism>
<proteinExistence type="predicted"/>
<dbReference type="AlphaFoldDB" id="A0A074LF51"/>